<dbReference type="InterPro" id="IPR029058">
    <property type="entry name" value="AB_hydrolase_fold"/>
</dbReference>
<evidence type="ECO:0000256" key="13">
    <source>
        <dbReference type="ARBA" id="ARBA00024741"/>
    </source>
</evidence>
<feature type="repeat" description="WD" evidence="15">
    <location>
        <begin position="490"/>
        <end position="531"/>
    </location>
</feature>
<dbReference type="InterPro" id="IPR020472">
    <property type="entry name" value="WD40_PAC1"/>
</dbReference>
<dbReference type="InterPro" id="IPR036322">
    <property type="entry name" value="WD40_repeat_dom_sf"/>
</dbReference>
<dbReference type="InterPro" id="IPR000073">
    <property type="entry name" value="AB_hydrolase_1"/>
</dbReference>
<evidence type="ECO:0000256" key="14">
    <source>
        <dbReference type="ARBA" id="ARBA00049203"/>
    </source>
</evidence>
<dbReference type="GO" id="GO:0051723">
    <property type="term" value="F:protein methylesterase activity"/>
    <property type="evidence" value="ECO:0007669"/>
    <property type="project" value="UniProtKB-EC"/>
</dbReference>
<feature type="repeat" description="WD" evidence="15">
    <location>
        <begin position="582"/>
        <end position="616"/>
    </location>
</feature>
<dbReference type="SUPFAM" id="SSF160897">
    <property type="entry name" value="Taf5 N-terminal domain-like"/>
    <property type="match status" value="1"/>
</dbReference>
<dbReference type="PROSITE" id="PS50294">
    <property type="entry name" value="WD_REPEATS_REGION"/>
    <property type="match status" value="4"/>
</dbReference>
<evidence type="ECO:0000256" key="5">
    <source>
        <dbReference type="ARBA" id="ARBA00020672"/>
    </source>
</evidence>
<dbReference type="AlphaFoldDB" id="A0A0G2ERR7"/>
<dbReference type="PROSITE" id="PS50082">
    <property type="entry name" value="WD_REPEATS_2"/>
    <property type="match status" value="6"/>
</dbReference>
<dbReference type="PROSITE" id="PS00678">
    <property type="entry name" value="WD_REPEATS_1"/>
    <property type="match status" value="2"/>
</dbReference>
<protein>
    <recommendedName>
        <fullName evidence="5">Protein phosphatase methylesterase 1</fullName>
        <ecNumber evidence="4">3.1.1.89</ecNumber>
    </recommendedName>
</protein>
<evidence type="ECO:0000256" key="1">
    <source>
        <dbReference type="ARBA" id="ARBA00004123"/>
    </source>
</evidence>
<gene>
    <name evidence="19" type="ORF">UCRPC4_g02240</name>
</gene>
<dbReference type="Gene3D" id="2.130.10.10">
    <property type="entry name" value="YVTN repeat-like/Quinoprotein amine dehydrogenase"/>
    <property type="match status" value="2"/>
</dbReference>
<evidence type="ECO:0000256" key="2">
    <source>
        <dbReference type="ARBA" id="ARBA00008645"/>
    </source>
</evidence>
<keyword evidence="19" id="KW-0396">Initiation factor</keyword>
<dbReference type="GO" id="GO:0003743">
    <property type="term" value="F:translation initiation factor activity"/>
    <property type="evidence" value="ECO:0007669"/>
    <property type="project" value="UniProtKB-KW"/>
</dbReference>
<feature type="repeat" description="WD" evidence="15">
    <location>
        <begin position="532"/>
        <end position="573"/>
    </location>
</feature>
<accession>A0A0G2ERR7</accession>
<evidence type="ECO:0000256" key="6">
    <source>
        <dbReference type="ARBA" id="ARBA00022487"/>
    </source>
</evidence>
<dbReference type="InterPro" id="IPR015943">
    <property type="entry name" value="WD40/YVTN_repeat-like_dom_sf"/>
</dbReference>
<evidence type="ECO:0000256" key="9">
    <source>
        <dbReference type="ARBA" id="ARBA00022801"/>
    </source>
</evidence>
<keyword evidence="6" id="KW-0719">Serine esterase</keyword>
<feature type="repeat" description="WD" evidence="15">
    <location>
        <begin position="339"/>
        <end position="380"/>
    </location>
</feature>
<dbReference type="SMART" id="SM00667">
    <property type="entry name" value="LisH"/>
    <property type="match status" value="1"/>
</dbReference>
<dbReference type="Gene3D" id="3.40.50.1820">
    <property type="entry name" value="alpha/beta hydrolase"/>
    <property type="match status" value="1"/>
</dbReference>
<dbReference type="EC" id="3.1.1.89" evidence="4"/>
<reference evidence="19 20" key="2">
    <citation type="submission" date="2015-05" db="EMBL/GenBank/DDBJ databases">
        <authorList>
            <person name="Morales-Cruz A."/>
            <person name="Amrine K.C."/>
            <person name="Cantu D."/>
        </authorList>
    </citation>
    <scope>NUCLEOTIDE SEQUENCE [LARGE SCALE GENOMIC DNA]</scope>
    <source>
        <strain evidence="19">UCRPC4</strain>
    </source>
</reference>
<dbReference type="InterPro" id="IPR006594">
    <property type="entry name" value="LisH"/>
</dbReference>
<keyword evidence="8" id="KW-0677">Repeat</keyword>
<feature type="region of interest" description="Disordered" evidence="16">
    <location>
        <begin position="613"/>
        <end position="657"/>
    </location>
</feature>
<comment type="similarity">
    <text evidence="2">Belongs to the AB hydrolase superfamily.</text>
</comment>
<keyword evidence="20" id="KW-1185">Reference proteome</keyword>
<feature type="repeat" description="WD" evidence="15">
    <location>
        <begin position="425"/>
        <end position="447"/>
    </location>
</feature>
<dbReference type="OrthoDB" id="10266330at2759"/>
<evidence type="ECO:0000259" key="18">
    <source>
        <dbReference type="Pfam" id="PF12697"/>
    </source>
</evidence>
<dbReference type="Gene3D" id="1.25.40.500">
    <property type="entry name" value="TFIID subunit TAF5, NTD2 domain"/>
    <property type="match status" value="1"/>
</dbReference>
<dbReference type="CDD" id="cd00200">
    <property type="entry name" value="WD40"/>
    <property type="match status" value="1"/>
</dbReference>
<dbReference type="SUPFAM" id="SSF50978">
    <property type="entry name" value="WD40 repeat-like"/>
    <property type="match status" value="1"/>
</dbReference>
<feature type="region of interest" description="Disordered" evidence="16">
    <location>
        <begin position="205"/>
        <end position="227"/>
    </location>
</feature>
<name>A0A0G2ERR7_PHACM</name>
<evidence type="ECO:0000256" key="16">
    <source>
        <dbReference type="SAM" id="MobiDB-lite"/>
    </source>
</evidence>
<dbReference type="Pfam" id="PF12697">
    <property type="entry name" value="Abhydrolase_6"/>
    <property type="match status" value="1"/>
</dbReference>
<dbReference type="GO" id="GO:0016251">
    <property type="term" value="F:RNA polymerase II general transcription initiation factor activity"/>
    <property type="evidence" value="ECO:0007669"/>
    <property type="project" value="TreeGrafter"/>
</dbReference>
<dbReference type="EMBL" id="LCWF01000054">
    <property type="protein sequence ID" value="KKY24939.1"/>
    <property type="molecule type" value="Genomic_DNA"/>
</dbReference>
<comment type="similarity">
    <text evidence="3">Belongs to the WD repeat TAF5 family.</text>
</comment>
<comment type="subcellular location">
    <subcellularLocation>
        <location evidence="1">Nucleus</location>
    </subcellularLocation>
</comment>
<dbReference type="SUPFAM" id="SSF53474">
    <property type="entry name" value="alpha/beta-Hydrolases"/>
    <property type="match status" value="1"/>
</dbReference>
<evidence type="ECO:0000256" key="3">
    <source>
        <dbReference type="ARBA" id="ARBA00009435"/>
    </source>
</evidence>
<evidence type="ECO:0000313" key="20">
    <source>
        <dbReference type="Proteomes" id="UP000053317"/>
    </source>
</evidence>
<dbReference type="PRINTS" id="PR00320">
    <property type="entry name" value="GPROTEINBRPT"/>
</dbReference>
<organism evidence="19 20">
    <name type="scientific">Phaeomoniella chlamydospora</name>
    <name type="common">Phaeoacremonium chlamydosporum</name>
    <dbReference type="NCBI Taxonomy" id="158046"/>
    <lineage>
        <taxon>Eukaryota</taxon>
        <taxon>Fungi</taxon>
        <taxon>Dikarya</taxon>
        <taxon>Ascomycota</taxon>
        <taxon>Pezizomycotina</taxon>
        <taxon>Eurotiomycetes</taxon>
        <taxon>Chaetothyriomycetidae</taxon>
        <taxon>Phaeomoniellales</taxon>
        <taxon>Phaeomoniellaceae</taxon>
        <taxon>Phaeomoniella</taxon>
    </lineage>
</organism>
<evidence type="ECO:0000256" key="8">
    <source>
        <dbReference type="ARBA" id="ARBA00022737"/>
    </source>
</evidence>
<feature type="domain" description="AB hydrolase-1" evidence="18">
    <location>
        <begin position="774"/>
        <end position="1040"/>
    </location>
</feature>
<evidence type="ECO:0000256" key="10">
    <source>
        <dbReference type="ARBA" id="ARBA00023015"/>
    </source>
</evidence>
<feature type="repeat" description="WD" evidence="15">
    <location>
        <begin position="448"/>
        <end position="479"/>
    </location>
</feature>
<dbReference type="SMART" id="SM00320">
    <property type="entry name" value="WD40"/>
    <property type="match status" value="6"/>
</dbReference>
<evidence type="ECO:0000259" key="17">
    <source>
        <dbReference type="Pfam" id="PF04494"/>
    </source>
</evidence>
<reference evidence="19 20" key="1">
    <citation type="submission" date="2015-05" db="EMBL/GenBank/DDBJ databases">
        <title>Distinctive expansion of gene families associated with plant cell wall degradation and secondary metabolism in the genomes of grapevine trunk pathogens.</title>
        <authorList>
            <person name="Lawrence D.P."/>
            <person name="Travadon R."/>
            <person name="Rolshausen P.E."/>
            <person name="Baumgartner K."/>
        </authorList>
    </citation>
    <scope>NUCLEOTIDE SEQUENCE [LARGE SCALE GENOMIC DNA]</scope>
    <source>
        <strain evidence="19">UCRPC4</strain>
    </source>
</reference>
<dbReference type="InterPro" id="IPR007582">
    <property type="entry name" value="TFIID_NTD2"/>
</dbReference>
<dbReference type="PANTHER" id="PTHR19879:SF1">
    <property type="entry name" value="CANNONBALL-RELATED"/>
    <property type="match status" value="1"/>
</dbReference>
<keyword evidence="19" id="KW-0648">Protein biosynthesis</keyword>
<dbReference type="InterPro" id="IPR037264">
    <property type="entry name" value="TFIID_NTD2_sf"/>
</dbReference>
<feature type="compositionally biased region" description="Polar residues" evidence="16">
    <location>
        <begin position="615"/>
        <end position="635"/>
    </location>
</feature>
<dbReference type="PROSITE" id="PS50896">
    <property type="entry name" value="LISH"/>
    <property type="match status" value="1"/>
</dbReference>
<dbReference type="Pfam" id="PF08513">
    <property type="entry name" value="LisH"/>
    <property type="match status" value="1"/>
</dbReference>
<feature type="domain" description="TFIID subunit TAF5 NTD2" evidence="17">
    <location>
        <begin position="47"/>
        <end position="177"/>
    </location>
</feature>
<sequence>MSQQNLNQIVIDYLAKKGYTRTEATLRAESAQHDISGPMPNSNGPTGPPKHVEAFEALKNWVDDALDIYKPELRRLLWPIFAHSFLSLISSLWMREGRKLFDLYKNLFMQDHAQDVRALERISLPEHLQDNATAKLYRENKYRLTVSEPAFFHLMQFLEGLADNKGRLLIPILESQCNIKLADRASDDRYSFAALLARGKETQDLPAEDEGIPGHHPGSAYTGDKPGLDGVLTKVRLGKLPMETELEGDVRAELEEIDEKQPPGVGEDSLVKTHEMINIKQEEDDEGPSRGDIPYPPSTARDVAMEVQKIRENRDRFRIEKNARTGGIGPSMSVCMFTFHNTFDSVTCIDFSGDNNLAAVGTSESYIRVWSIDGKAISTVDSSMPPSNSHRLIGHSGPVYAVAFAPATESSSDIEGISETRTHWLLSSSADSTIRLWNLDAWQQIVVYKGHHGPVWDLCWSPFGHYFVTGGHDKTARLWATDKVRHLRLLAGHDDGVDVVAYHPNTAYVFTASSDRTVRMYAVTNGQAVRMFTGHPNPITALACSKDGKQLASGDDAGNIFLWDLASGRLFKRLKGHGKGGIWSLSYSVESTVLVSGGADGTVRVWDVHPAAKPYTNQPSGNASVAQIAGSGTTDSTKDGAASGGGGAQSSTVATTSTAVGTMTSSIGGTGKRRKDDVVSWEQISAFATKKSPVYKVKVTGRNLVIAGGTIVPSQGKKLFERPIGSLSSRSRLEPLPWQDFFEQELFLPHQLDDSQIMHHAYLTSPRIGGPLFVTHHGAGSSGLSFAAFTKEIRALLPDAGVLSLDCRGHGLTVQTPEPDITDLELGVLSSDLGFVVKATQDQMHWKTSPDIVLIGHSLGGAVTTDLAKKGMLNPKVLAYAVLDVVEGSALDALQSMETYLSTRPTGFPSLASGIEWHSRSRTIRNQISARVSVPALLHDISSSPATFLASSSAAASDPKPWKWRTDLSATKPFWENWFTGLSSKFLTAVPGAGKLLLLAGTDRLDKELMIGQMQGKYQLQVFPEAGHFVHEDQPAKTAQVMADFFRRNDRGALVLPPKVGAMKK</sequence>
<dbReference type="Pfam" id="PF04494">
    <property type="entry name" value="TFIID_NTD2"/>
    <property type="match status" value="1"/>
</dbReference>
<evidence type="ECO:0000256" key="4">
    <source>
        <dbReference type="ARBA" id="ARBA00013111"/>
    </source>
</evidence>
<keyword evidence="12" id="KW-0539">Nucleus</keyword>
<comment type="caution">
    <text evidence="19">The sequence shown here is derived from an EMBL/GenBank/DDBJ whole genome shotgun (WGS) entry which is preliminary data.</text>
</comment>
<dbReference type="InterPro" id="IPR001680">
    <property type="entry name" value="WD40_rpt"/>
</dbReference>
<evidence type="ECO:0000313" key="19">
    <source>
        <dbReference type="EMBL" id="KKY24939.1"/>
    </source>
</evidence>
<keyword evidence="7 15" id="KW-0853">WD repeat</keyword>
<dbReference type="GO" id="GO:0005669">
    <property type="term" value="C:transcription factor TFIID complex"/>
    <property type="evidence" value="ECO:0007669"/>
    <property type="project" value="TreeGrafter"/>
</dbReference>
<evidence type="ECO:0000256" key="12">
    <source>
        <dbReference type="ARBA" id="ARBA00023242"/>
    </source>
</evidence>
<keyword evidence="10" id="KW-0805">Transcription regulation</keyword>
<keyword evidence="11" id="KW-0804">Transcription</keyword>
<dbReference type="CDD" id="cd08044">
    <property type="entry name" value="TAF5_NTD2"/>
    <property type="match status" value="1"/>
</dbReference>
<evidence type="ECO:0000256" key="11">
    <source>
        <dbReference type="ARBA" id="ARBA00023163"/>
    </source>
</evidence>
<proteinExistence type="inferred from homology"/>
<feature type="region of interest" description="Disordered" evidence="16">
    <location>
        <begin position="280"/>
        <end position="299"/>
    </location>
</feature>
<dbReference type="FunFam" id="3.40.50.1820:FF:000186">
    <property type="entry name" value="Protein phosphatase methylesterase 1"/>
    <property type="match status" value="1"/>
</dbReference>
<dbReference type="Pfam" id="PF00400">
    <property type="entry name" value="WD40"/>
    <property type="match status" value="6"/>
</dbReference>
<evidence type="ECO:0000256" key="15">
    <source>
        <dbReference type="PROSITE-ProRule" id="PRU00221"/>
    </source>
</evidence>
<evidence type="ECO:0000256" key="7">
    <source>
        <dbReference type="ARBA" id="ARBA00022574"/>
    </source>
</evidence>
<dbReference type="InterPro" id="IPR019775">
    <property type="entry name" value="WD40_repeat_CS"/>
</dbReference>
<comment type="catalytic activity">
    <reaction evidence="14">
        <text>[phosphatase 2A protein]-C-terminal L-leucine methyl ester + H2O = [phosphatase 2A protein]-C-terminal L-leucine + methanol + H(+)</text>
        <dbReference type="Rhea" id="RHEA:48548"/>
        <dbReference type="Rhea" id="RHEA-COMP:12134"/>
        <dbReference type="Rhea" id="RHEA-COMP:12135"/>
        <dbReference type="ChEBI" id="CHEBI:15377"/>
        <dbReference type="ChEBI" id="CHEBI:15378"/>
        <dbReference type="ChEBI" id="CHEBI:17790"/>
        <dbReference type="ChEBI" id="CHEBI:90516"/>
        <dbReference type="ChEBI" id="CHEBI:90517"/>
        <dbReference type="EC" id="3.1.1.89"/>
    </reaction>
</comment>
<dbReference type="Proteomes" id="UP000053317">
    <property type="component" value="Unassembled WGS sequence"/>
</dbReference>
<keyword evidence="9" id="KW-0378">Hydrolase</keyword>
<dbReference type="PANTHER" id="PTHR19879">
    <property type="entry name" value="TRANSCRIPTION INITIATION FACTOR TFIID"/>
    <property type="match status" value="1"/>
</dbReference>
<comment type="function">
    <text evidence="13">Demethylates proteins that have been reversibly carboxymethylated. Demethylates the phosphatase PP2A catalytic subunit.</text>
</comment>
<dbReference type="GO" id="GO:0006367">
    <property type="term" value="P:transcription initiation at RNA polymerase II promoter"/>
    <property type="evidence" value="ECO:0007669"/>
    <property type="project" value="TreeGrafter"/>
</dbReference>